<dbReference type="OrthoDB" id="9804145at2"/>
<dbReference type="SUPFAM" id="SSF52540">
    <property type="entry name" value="P-loop containing nucleoside triphosphate hydrolases"/>
    <property type="match status" value="2"/>
</dbReference>
<keyword evidence="3" id="KW-1185">Reference proteome</keyword>
<dbReference type="InterPro" id="IPR027417">
    <property type="entry name" value="P-loop_NTPase"/>
</dbReference>
<comment type="caution">
    <text evidence="2">The sequence shown here is derived from an EMBL/GenBank/DDBJ whole genome shotgun (WGS) entry which is preliminary data.</text>
</comment>
<dbReference type="EMBL" id="LZFO01000030">
    <property type="protein sequence ID" value="OFI05298.1"/>
    <property type="molecule type" value="Genomic_DNA"/>
</dbReference>
<dbReference type="RefSeq" id="WP_070110791.1">
    <property type="nucleotide sequence ID" value="NZ_LZFO01000030.1"/>
</dbReference>
<organism evidence="2 3">
    <name type="scientific">Clostridium acetireducens DSM 10703</name>
    <dbReference type="NCBI Taxonomy" id="1121290"/>
    <lineage>
        <taxon>Bacteria</taxon>
        <taxon>Bacillati</taxon>
        <taxon>Bacillota</taxon>
        <taxon>Clostridia</taxon>
        <taxon>Eubacteriales</taxon>
        <taxon>Clostridiaceae</taxon>
        <taxon>Clostridium</taxon>
    </lineage>
</organism>
<dbReference type="GO" id="GO:0015668">
    <property type="term" value="F:type III site-specific deoxyribonuclease activity"/>
    <property type="evidence" value="ECO:0007669"/>
    <property type="project" value="InterPro"/>
</dbReference>
<dbReference type="Pfam" id="PF19778">
    <property type="entry name" value="RE_endonuc"/>
    <property type="match status" value="1"/>
</dbReference>
<dbReference type="SMART" id="SM00487">
    <property type="entry name" value="DEXDc"/>
    <property type="match status" value="1"/>
</dbReference>
<evidence type="ECO:0000259" key="1">
    <source>
        <dbReference type="PROSITE" id="PS51192"/>
    </source>
</evidence>
<proteinExistence type="predicted"/>
<dbReference type="PATRIC" id="fig|1121290.3.peg.1815"/>
<dbReference type="PANTHER" id="PTHR47396">
    <property type="entry name" value="TYPE I RESTRICTION ENZYME ECOKI R PROTEIN"/>
    <property type="match status" value="1"/>
</dbReference>
<name>A0A1E8EX18_9CLOT</name>
<reference evidence="2 3" key="1">
    <citation type="submission" date="2016-06" db="EMBL/GenBank/DDBJ databases">
        <title>Genome sequence of Clostridium acetireducens DSM 10703.</title>
        <authorList>
            <person name="Poehlein A."/>
            <person name="Fluechter S."/>
            <person name="Duerre P."/>
            <person name="Daniel R."/>
        </authorList>
    </citation>
    <scope>NUCLEOTIDE SEQUENCE [LARGE SCALE GENOMIC DNA]</scope>
    <source>
        <strain evidence="2 3">DSM 10703</strain>
    </source>
</reference>
<dbReference type="InterPro" id="IPR006935">
    <property type="entry name" value="Helicase/UvrB_N"/>
</dbReference>
<dbReference type="STRING" id="1121290.CLAOCE_18220"/>
<gene>
    <name evidence="2" type="ORF">CLOACE_18220</name>
</gene>
<feature type="domain" description="Helicase ATP-binding" evidence="1">
    <location>
        <begin position="84"/>
        <end position="269"/>
    </location>
</feature>
<dbReference type="PANTHER" id="PTHR47396:SF1">
    <property type="entry name" value="ATP-DEPENDENT HELICASE IRC3-RELATED"/>
    <property type="match status" value="1"/>
</dbReference>
<dbReference type="Proteomes" id="UP000175744">
    <property type="component" value="Unassembled WGS sequence"/>
</dbReference>
<evidence type="ECO:0000313" key="2">
    <source>
        <dbReference type="EMBL" id="OFI05298.1"/>
    </source>
</evidence>
<dbReference type="GO" id="GO:0005524">
    <property type="term" value="F:ATP binding"/>
    <property type="evidence" value="ECO:0007669"/>
    <property type="project" value="InterPro"/>
</dbReference>
<accession>A0A1E8EX18</accession>
<dbReference type="InterPro" id="IPR014001">
    <property type="entry name" value="Helicase_ATP-bd"/>
</dbReference>
<dbReference type="PROSITE" id="PS51192">
    <property type="entry name" value="HELICASE_ATP_BIND_1"/>
    <property type="match status" value="1"/>
</dbReference>
<dbReference type="GO" id="GO:0005829">
    <property type="term" value="C:cytosol"/>
    <property type="evidence" value="ECO:0007669"/>
    <property type="project" value="TreeGrafter"/>
</dbReference>
<sequence length="986" mass="114306">MKLQFNPDLDYQKESISSIVDIFKGQTPAQANFTVSALMDKAGTEGKLITDLGIGNKLELDEEDILKNVREIQLKNGLKPSILKDLGKSNYKFTVEMETGTGKTYVYLRTIFELNAKYGFTKFVIVVPSVAIKEGVVKSIDIMTEHFKGLYDNVIFKAYEYKSQKLDIIRDFATSDNIRIMVMTIQSFNKDSNVINIDNEKTNGVKPIEFIKETNPIVIIDEPQSSASTQKAMDAINSLNPLCTVGYSATHKQKHNLMFRLDAVDAYERQLVKQIEVASVISKDNNNAAYIKLISVNNKKSPIKAKLEIDIWDDKKGTIVRKAKQYKVEDDLYELSGRREVYKGYQITEINAKEGDEYVSFVGHEPITLGEVRGEIDDDIIKRTQIRKTIEEHLNKELKLKKEGIKVLSLFFIDKVANYRTIDKEENPQKGKYALWFEEEYKKAMQNPKYKTLFNDVDIETEAEQVHNGYFAQDKKGRLKDTRGNTLADEDAYSLIMKDKEKLLSFDTKLKFIFSHSALKEGWDNPNVFQICTLNETKSELKKRQEIGRGLRLAVNQQGERVYGFNVNTLTIMANESYEDFARKLQNEYEEDEGIRFGIVEKHNFANIIVAKDGENTYLEQEASEKIFNHLKEMKYIDNKGKVTDKLKTALKEQKVEIPQEFKGVENQIVNNLKTIAGNLNLKNADDKMPVKLNKRVNEDEIFKAEFKELWDKIKYKTTYSVHFDSNDLINKCAEEIKNDLIINKAKLIYSKAEVDITKAGMLTEENNRYSIDIEEPNFVLPDIITFLQNQTNLTRRTLVDILKKSQRLEDFKKNPQKFMDEVAKIIKRKMRLMIVDGIKYEKIGDYEFYAQELFEIQELSGYLSKNMIESRKSVYDYVIYDSDKEAEFAKKFEKNDSVKLYIKLPNWFKIETPLGTYNPDWAVLIEKDNTEKLYFVVETKGSILSEDLREKEKKKIECGKKHFKALGNETRFRETDDFEKFIENV</sequence>
<dbReference type="Gene3D" id="3.40.50.300">
    <property type="entry name" value="P-loop containing nucleotide triphosphate hydrolases"/>
    <property type="match status" value="2"/>
</dbReference>
<evidence type="ECO:0000313" key="3">
    <source>
        <dbReference type="Proteomes" id="UP000175744"/>
    </source>
</evidence>
<dbReference type="InterPro" id="IPR050742">
    <property type="entry name" value="Helicase_Restrict-Modif_Enz"/>
</dbReference>
<dbReference type="GO" id="GO:0003677">
    <property type="term" value="F:DNA binding"/>
    <property type="evidence" value="ECO:0007669"/>
    <property type="project" value="InterPro"/>
</dbReference>
<protein>
    <submittedName>
        <fullName evidence="2">Type III restriction enzyme, res subunit</fullName>
    </submittedName>
</protein>
<dbReference type="Pfam" id="PF04851">
    <property type="entry name" value="ResIII"/>
    <property type="match status" value="1"/>
</dbReference>
<dbReference type="AlphaFoldDB" id="A0A1E8EX18"/>
<dbReference type="REBASE" id="170996">
    <property type="entry name" value="Cac10703ORF18210P"/>
</dbReference>
<dbReference type="InterPro" id="IPR045572">
    <property type="entry name" value="RE_endonuc_C"/>
</dbReference>